<dbReference type="Proteomes" id="UP000005426">
    <property type="component" value="Unassembled WGS sequence"/>
</dbReference>
<reference evidence="1 2" key="1">
    <citation type="journal article" date="2011" name="Genome Biol.">
        <title>Comparative genome sequence analysis underscores mycoparasitism as the ancestral life style of Trichoderma.</title>
        <authorList>
            <person name="Kubicek C.P."/>
            <person name="Herrera-Estrella A."/>
            <person name="Seidl-Seiboth V."/>
            <person name="Martinez D.A."/>
            <person name="Druzhinina I.S."/>
            <person name="Thon M."/>
            <person name="Zeilinger S."/>
            <person name="Casas-Flores S."/>
            <person name="Horwitz B.A."/>
            <person name="Mukherjee P.K."/>
            <person name="Mukherjee M."/>
            <person name="Kredics L."/>
            <person name="Alcaraz L.D."/>
            <person name="Aerts A."/>
            <person name="Antal Z."/>
            <person name="Atanasova L."/>
            <person name="Cervantes-Badillo M.G."/>
            <person name="Challacombe J."/>
            <person name="Chertkov O."/>
            <person name="McCluskey K."/>
            <person name="Coulpier F."/>
            <person name="Deshpande N."/>
            <person name="von Doehren H."/>
            <person name="Ebbole D.J."/>
            <person name="Esquivel-Naranjo E.U."/>
            <person name="Fekete E."/>
            <person name="Flipphi M."/>
            <person name="Glaser F."/>
            <person name="Gomez-Rodriguez E.Y."/>
            <person name="Gruber S."/>
            <person name="Han C."/>
            <person name="Henrissat B."/>
            <person name="Hermosa R."/>
            <person name="Hernandez-Onate M."/>
            <person name="Karaffa L."/>
            <person name="Kosti I."/>
            <person name="Le Crom S."/>
            <person name="Lindquist E."/>
            <person name="Lucas S."/>
            <person name="Luebeck M."/>
            <person name="Luebeck P.S."/>
            <person name="Margeot A."/>
            <person name="Metz B."/>
            <person name="Misra M."/>
            <person name="Nevalainen H."/>
            <person name="Omann M."/>
            <person name="Packer N."/>
            <person name="Perrone G."/>
            <person name="Uresti-Rivera E.E."/>
            <person name="Salamov A."/>
            <person name="Schmoll M."/>
            <person name="Seiboth B."/>
            <person name="Shapiro H."/>
            <person name="Sukno S."/>
            <person name="Tamayo-Ramos J.A."/>
            <person name="Tisch D."/>
            <person name="Wiest A."/>
            <person name="Wilkinson H.H."/>
            <person name="Zhang M."/>
            <person name="Coutinho P.M."/>
            <person name="Kenerley C.M."/>
            <person name="Monte E."/>
            <person name="Baker S.E."/>
            <person name="Grigoriev I.V."/>
        </authorList>
    </citation>
    <scope>NUCLEOTIDE SEQUENCE [LARGE SCALE GENOMIC DNA]</scope>
    <source>
        <strain evidence="2">ATCC 20476 / IMI 206040</strain>
    </source>
</reference>
<dbReference type="AlphaFoldDB" id="G9NKH9"/>
<evidence type="ECO:0000313" key="1">
    <source>
        <dbReference type="EMBL" id="EHK48402.1"/>
    </source>
</evidence>
<proteinExistence type="predicted"/>
<name>G9NKH9_HYPAI</name>
<dbReference type="OrthoDB" id="10383315at2759"/>
<dbReference type="GeneID" id="25779276"/>
<protein>
    <submittedName>
        <fullName evidence="1">Uncharacterized protein</fullName>
    </submittedName>
</protein>
<organism evidence="1 2">
    <name type="scientific">Hypocrea atroviridis (strain ATCC 20476 / IMI 206040)</name>
    <name type="common">Trichoderma atroviride</name>
    <dbReference type="NCBI Taxonomy" id="452589"/>
    <lineage>
        <taxon>Eukaryota</taxon>
        <taxon>Fungi</taxon>
        <taxon>Dikarya</taxon>
        <taxon>Ascomycota</taxon>
        <taxon>Pezizomycotina</taxon>
        <taxon>Sordariomycetes</taxon>
        <taxon>Hypocreomycetidae</taxon>
        <taxon>Hypocreales</taxon>
        <taxon>Hypocreaceae</taxon>
        <taxon>Trichoderma</taxon>
    </lineage>
</organism>
<dbReference type="KEGG" id="tatv:25779276"/>
<dbReference type="HOGENOM" id="CLU_1787112_0_0_1"/>
<evidence type="ECO:0000313" key="2">
    <source>
        <dbReference type="Proteomes" id="UP000005426"/>
    </source>
</evidence>
<dbReference type="EMBL" id="ABDG02000018">
    <property type="protein sequence ID" value="EHK48402.1"/>
    <property type="molecule type" value="Genomic_DNA"/>
</dbReference>
<comment type="caution">
    <text evidence="1">The sequence shown here is derived from an EMBL/GenBank/DDBJ whole genome shotgun (WGS) entry which is preliminary data.</text>
</comment>
<sequence length="145" mass="16348">MESFMEMANLKSLSYESVLQFGKMNSSSNAVVTREAATEEQFRFESGEEAFDAINANAGFTEYKFSLEIEGPGSRKQFTTTETTKRRIVRDACGVPSQSTVRVYKKVDTTELQTWFEGEDCYVAATDAGIVRGNILRESYQSWDN</sequence>
<accession>G9NKH9</accession>
<dbReference type="RefSeq" id="XP_013946572.1">
    <property type="nucleotide sequence ID" value="XM_014091097.1"/>
</dbReference>
<gene>
    <name evidence="1" type="ORF">TRIATDRAFT_271368</name>
</gene>
<keyword evidence="2" id="KW-1185">Reference proteome</keyword>